<reference evidence="4" key="2">
    <citation type="submission" date="2020-11" db="EMBL/GenBank/DDBJ databases">
        <authorList>
            <person name="McCartney M.A."/>
            <person name="Auch B."/>
            <person name="Kono T."/>
            <person name="Mallez S."/>
            <person name="Becker A."/>
            <person name="Gohl D.M."/>
            <person name="Silverstein K.A.T."/>
            <person name="Koren S."/>
            <person name="Bechman K.B."/>
            <person name="Herman A."/>
            <person name="Abrahante J.E."/>
            <person name="Garbe J."/>
        </authorList>
    </citation>
    <scope>NUCLEOTIDE SEQUENCE</scope>
    <source>
        <strain evidence="4">Duluth1</strain>
        <tissue evidence="4">Whole animal</tissue>
    </source>
</reference>
<keyword evidence="1" id="KW-0479">Metal-binding</keyword>
<reference evidence="4" key="1">
    <citation type="journal article" date="2019" name="bioRxiv">
        <title>The Genome of the Zebra Mussel, Dreissena polymorpha: A Resource for Invasive Species Research.</title>
        <authorList>
            <person name="McCartney M.A."/>
            <person name="Auch B."/>
            <person name="Kono T."/>
            <person name="Mallez S."/>
            <person name="Zhang Y."/>
            <person name="Obille A."/>
            <person name="Becker A."/>
            <person name="Abrahante J.E."/>
            <person name="Garbe J."/>
            <person name="Badalamenti J.P."/>
            <person name="Herman A."/>
            <person name="Mangelson H."/>
            <person name="Liachko I."/>
            <person name="Sullivan S."/>
            <person name="Sone E.D."/>
            <person name="Koren S."/>
            <person name="Silverstein K.A.T."/>
            <person name="Beckman K.B."/>
            <person name="Gohl D.M."/>
        </authorList>
    </citation>
    <scope>NUCLEOTIDE SEQUENCE</scope>
    <source>
        <strain evidence="4">Duluth1</strain>
        <tissue evidence="4">Whole animal</tissue>
    </source>
</reference>
<dbReference type="PANTHER" id="PTHR11474">
    <property type="entry name" value="TYROSINASE FAMILY MEMBER"/>
    <property type="match status" value="1"/>
</dbReference>
<dbReference type="SUPFAM" id="SSF48056">
    <property type="entry name" value="Di-copper centre-containing domain"/>
    <property type="match status" value="1"/>
</dbReference>
<dbReference type="InterPro" id="IPR050316">
    <property type="entry name" value="Tyrosinase/Hemocyanin"/>
</dbReference>
<feature type="domain" description="Tyrosinase copper-binding" evidence="3">
    <location>
        <begin position="100"/>
        <end position="111"/>
    </location>
</feature>
<accession>A0A9D4HLR1</accession>
<dbReference type="Gene3D" id="1.10.1280.10">
    <property type="entry name" value="Di-copper center containing domain from catechol oxidase"/>
    <property type="match status" value="1"/>
</dbReference>
<keyword evidence="5" id="KW-1185">Reference proteome</keyword>
<evidence type="ECO:0000259" key="3">
    <source>
        <dbReference type="PROSITE" id="PS00498"/>
    </source>
</evidence>
<evidence type="ECO:0000313" key="4">
    <source>
        <dbReference type="EMBL" id="KAH3722148.1"/>
    </source>
</evidence>
<name>A0A9D4HLR1_DREPO</name>
<gene>
    <name evidence="4" type="ORF">DPMN_065101</name>
</gene>
<evidence type="ECO:0000256" key="1">
    <source>
        <dbReference type="ARBA" id="ARBA00022723"/>
    </source>
</evidence>
<dbReference type="InterPro" id="IPR008922">
    <property type="entry name" value="Di-copper_centre_dom_sf"/>
</dbReference>
<dbReference type="PANTHER" id="PTHR11474:SF126">
    <property type="entry name" value="TYROSINASE-LIKE PROTEIN TYR-1-RELATED"/>
    <property type="match status" value="1"/>
</dbReference>
<comment type="caution">
    <text evidence="4">The sequence shown here is derived from an EMBL/GenBank/DDBJ whole genome shotgun (WGS) entry which is preliminary data.</text>
</comment>
<dbReference type="Proteomes" id="UP000828390">
    <property type="component" value="Unassembled WGS sequence"/>
</dbReference>
<dbReference type="InterPro" id="IPR002227">
    <property type="entry name" value="Tyrosinase_Cu-bd"/>
</dbReference>
<dbReference type="Pfam" id="PF00264">
    <property type="entry name" value="Tyrosinase"/>
    <property type="match status" value="1"/>
</dbReference>
<sequence length="524" mass="57397">MDNPVNTILFSAAFFGNGDGQVTTGPFANWVTPIGPLTRNIGGGSQLFSKEIIRSIMTRCRTRDITRPTALPQFDLEFFHGGPHVWVGGQLSGLNTAAHDPVFFLHHACVDYIWELFRNHQFFDCRVDPSSDYPVVTGQHLSTRAMDGLPGYRNIDGYRNYWTQNWYRYERSPTCPVCNSPYLTCNPARKVCVSIERTLAPDEAVTVSRMAMAADGNALSPQVSRARAQVALLDIGTVFDAPPAELRTQMGQASAVRRKRALKQYNKMSNIAGVNDSQQQNGEKRLEVGEQFLAPESDGRTSDVLGRNIASGVFLGKNDNSSMQDVYSGKAFPVAQPMSLVPVPVSNTLDLYMKNPSSYITKSSASDWLFAPVHLLYNVVGYDTNAQTPSMKCLPSDAISTSIKVSAQGLNYLGEYTDFAVVDISNTLPSANAIIAIRAPEVGPSISMVTASHGCGLMCKPMCFNTETGPSYKPCTGIMWIKPEDATAYVRSYDEAAESLAKGGTIFPILFQCHKESQSPWKGQ</sequence>
<protein>
    <recommendedName>
        <fullName evidence="3">Tyrosinase copper-binding domain-containing protein</fullName>
    </recommendedName>
</protein>
<dbReference type="OrthoDB" id="6132182at2759"/>
<keyword evidence="2" id="KW-0186">Copper</keyword>
<evidence type="ECO:0000256" key="2">
    <source>
        <dbReference type="ARBA" id="ARBA00023008"/>
    </source>
</evidence>
<dbReference type="GO" id="GO:0046872">
    <property type="term" value="F:metal ion binding"/>
    <property type="evidence" value="ECO:0007669"/>
    <property type="project" value="UniProtKB-KW"/>
</dbReference>
<dbReference type="AlphaFoldDB" id="A0A9D4HLR1"/>
<dbReference type="PROSITE" id="PS00498">
    <property type="entry name" value="TYROSINASE_2"/>
    <property type="match status" value="1"/>
</dbReference>
<dbReference type="GO" id="GO:0016491">
    <property type="term" value="F:oxidoreductase activity"/>
    <property type="evidence" value="ECO:0007669"/>
    <property type="project" value="InterPro"/>
</dbReference>
<organism evidence="4 5">
    <name type="scientific">Dreissena polymorpha</name>
    <name type="common">Zebra mussel</name>
    <name type="synonym">Mytilus polymorpha</name>
    <dbReference type="NCBI Taxonomy" id="45954"/>
    <lineage>
        <taxon>Eukaryota</taxon>
        <taxon>Metazoa</taxon>
        <taxon>Spiralia</taxon>
        <taxon>Lophotrochozoa</taxon>
        <taxon>Mollusca</taxon>
        <taxon>Bivalvia</taxon>
        <taxon>Autobranchia</taxon>
        <taxon>Heteroconchia</taxon>
        <taxon>Euheterodonta</taxon>
        <taxon>Imparidentia</taxon>
        <taxon>Neoheterodontei</taxon>
        <taxon>Myida</taxon>
        <taxon>Dreissenoidea</taxon>
        <taxon>Dreissenidae</taxon>
        <taxon>Dreissena</taxon>
    </lineage>
</organism>
<dbReference type="EMBL" id="JAIWYP010000013">
    <property type="protein sequence ID" value="KAH3722148.1"/>
    <property type="molecule type" value="Genomic_DNA"/>
</dbReference>
<evidence type="ECO:0000313" key="5">
    <source>
        <dbReference type="Proteomes" id="UP000828390"/>
    </source>
</evidence>
<proteinExistence type="predicted"/>